<dbReference type="AlphaFoldDB" id="A0A4U8YJS2"/>
<accession>A0A4U8YJS2</accession>
<protein>
    <submittedName>
        <fullName evidence="1">Uncharacterized protein</fullName>
    </submittedName>
</protein>
<name>A0A4U8YJS2_9BACT</name>
<organism evidence="1 2">
    <name type="scientific">Desulfoluna butyratoxydans</name>
    <dbReference type="NCBI Taxonomy" id="231438"/>
    <lineage>
        <taxon>Bacteria</taxon>
        <taxon>Pseudomonadati</taxon>
        <taxon>Thermodesulfobacteriota</taxon>
        <taxon>Desulfobacteria</taxon>
        <taxon>Desulfobacterales</taxon>
        <taxon>Desulfolunaceae</taxon>
        <taxon>Desulfoluna</taxon>
    </lineage>
</organism>
<sequence length="35" mass="4082">MTMPCDKRNSDRIAIPDLHVHPHIKIITGEARQRM</sequence>
<dbReference type="Proteomes" id="UP000507962">
    <property type="component" value="Unassembled WGS sequence"/>
</dbReference>
<dbReference type="EMBL" id="CAADHO010000001">
    <property type="protein sequence ID" value="VFQ43319.1"/>
    <property type="molecule type" value="Genomic_DNA"/>
</dbReference>
<gene>
    <name evidence="1" type="ORF">MSL71_9470</name>
</gene>
<proteinExistence type="predicted"/>
<reference evidence="1 2" key="1">
    <citation type="submission" date="2019-03" db="EMBL/GenBank/DDBJ databases">
        <authorList>
            <person name="Nijsse B."/>
        </authorList>
    </citation>
    <scope>NUCLEOTIDE SEQUENCE [LARGE SCALE GENOMIC DNA]</scope>
    <source>
        <strain evidence="1">Desulfoluna butyratoxydans MSL71</strain>
    </source>
</reference>
<evidence type="ECO:0000313" key="2">
    <source>
        <dbReference type="Proteomes" id="UP000507962"/>
    </source>
</evidence>
<evidence type="ECO:0000313" key="1">
    <source>
        <dbReference type="EMBL" id="VFQ43319.1"/>
    </source>
</evidence>
<keyword evidence="2" id="KW-1185">Reference proteome</keyword>